<dbReference type="GO" id="GO:0005886">
    <property type="term" value="C:plasma membrane"/>
    <property type="evidence" value="ECO:0007669"/>
    <property type="project" value="TreeGrafter"/>
</dbReference>
<evidence type="ECO:0000256" key="8">
    <source>
        <dbReference type="RuleBase" id="RU003857"/>
    </source>
</evidence>
<dbReference type="PANTHER" id="PTHR11003:SF142">
    <property type="entry name" value="POTASSIUM CHANNEL DOMAIN-CONTAINING PROTEIN"/>
    <property type="match status" value="1"/>
</dbReference>
<proteinExistence type="inferred from homology"/>
<keyword evidence="5 8" id="KW-0406">Ion transport</keyword>
<keyword evidence="3 8" id="KW-0812">Transmembrane</keyword>
<gene>
    <name evidence="11" type="ORF">g.29813</name>
</gene>
<evidence type="ECO:0000256" key="4">
    <source>
        <dbReference type="ARBA" id="ARBA00022989"/>
    </source>
</evidence>
<protein>
    <recommendedName>
        <fullName evidence="10">Potassium channel domain-containing protein</fullName>
    </recommendedName>
</protein>
<evidence type="ECO:0000256" key="2">
    <source>
        <dbReference type="ARBA" id="ARBA00022448"/>
    </source>
</evidence>
<name>A0A1B6C1I3_9HEMI</name>
<dbReference type="PANTHER" id="PTHR11003">
    <property type="entry name" value="POTASSIUM CHANNEL, SUBFAMILY K"/>
    <property type="match status" value="1"/>
</dbReference>
<evidence type="ECO:0000313" key="11">
    <source>
        <dbReference type="EMBL" id="JAS07139.1"/>
    </source>
</evidence>
<organism evidence="11">
    <name type="scientific">Clastoptera arizonana</name>
    <name type="common">Arizona spittle bug</name>
    <dbReference type="NCBI Taxonomy" id="38151"/>
    <lineage>
        <taxon>Eukaryota</taxon>
        <taxon>Metazoa</taxon>
        <taxon>Ecdysozoa</taxon>
        <taxon>Arthropoda</taxon>
        <taxon>Hexapoda</taxon>
        <taxon>Insecta</taxon>
        <taxon>Pterygota</taxon>
        <taxon>Neoptera</taxon>
        <taxon>Paraneoptera</taxon>
        <taxon>Hemiptera</taxon>
        <taxon>Auchenorrhyncha</taxon>
        <taxon>Cercopoidea</taxon>
        <taxon>Clastopteridae</taxon>
        <taxon>Clastoptera</taxon>
    </lineage>
</organism>
<feature type="transmembrane region" description="Helical" evidence="9">
    <location>
        <begin position="162"/>
        <end position="187"/>
    </location>
</feature>
<feature type="transmembrane region" description="Helical" evidence="9">
    <location>
        <begin position="199"/>
        <end position="223"/>
    </location>
</feature>
<evidence type="ECO:0000256" key="7">
    <source>
        <dbReference type="ARBA" id="ARBA00023303"/>
    </source>
</evidence>
<keyword evidence="7 8" id="KW-0407">Ion channel</keyword>
<keyword evidence="2 8" id="KW-0813">Transport</keyword>
<feature type="domain" description="Potassium channel" evidence="10">
    <location>
        <begin position="129"/>
        <end position="186"/>
    </location>
</feature>
<evidence type="ECO:0000256" key="3">
    <source>
        <dbReference type="ARBA" id="ARBA00022692"/>
    </source>
</evidence>
<keyword evidence="6 9" id="KW-0472">Membrane</keyword>
<dbReference type="Pfam" id="PF07885">
    <property type="entry name" value="Ion_trans_2"/>
    <property type="match status" value="2"/>
</dbReference>
<dbReference type="GO" id="GO:0015271">
    <property type="term" value="F:outward rectifier potassium channel activity"/>
    <property type="evidence" value="ECO:0007669"/>
    <property type="project" value="TreeGrafter"/>
</dbReference>
<reference evidence="11" key="1">
    <citation type="submission" date="2015-12" db="EMBL/GenBank/DDBJ databases">
        <title>De novo transcriptome assembly of four potential Pierce s Disease insect vectors from Arizona vineyards.</title>
        <authorList>
            <person name="Tassone E.E."/>
        </authorList>
    </citation>
    <scope>NUCLEOTIDE SEQUENCE</scope>
</reference>
<dbReference type="SUPFAM" id="SSF81324">
    <property type="entry name" value="Voltage-gated potassium channels"/>
    <property type="match status" value="2"/>
</dbReference>
<dbReference type="PRINTS" id="PR01333">
    <property type="entry name" value="2POREKCHANEL"/>
</dbReference>
<feature type="transmembrane region" description="Helical" evidence="9">
    <location>
        <begin position="28"/>
        <end position="49"/>
    </location>
</feature>
<dbReference type="GO" id="GO:0022841">
    <property type="term" value="F:potassium ion leak channel activity"/>
    <property type="evidence" value="ECO:0007669"/>
    <property type="project" value="TreeGrafter"/>
</dbReference>
<feature type="transmembrane region" description="Helical" evidence="9">
    <location>
        <begin position="235"/>
        <end position="251"/>
    </location>
</feature>
<feature type="domain" description="Potassium channel" evidence="10">
    <location>
        <begin position="213"/>
        <end position="281"/>
    </location>
</feature>
<evidence type="ECO:0000256" key="1">
    <source>
        <dbReference type="ARBA" id="ARBA00004141"/>
    </source>
</evidence>
<evidence type="ECO:0000256" key="5">
    <source>
        <dbReference type="ARBA" id="ARBA00023065"/>
    </source>
</evidence>
<comment type="subcellular location">
    <subcellularLocation>
        <location evidence="1">Membrane</location>
        <topology evidence="1">Multi-pass membrane protein</topology>
    </subcellularLocation>
</comment>
<dbReference type="InterPro" id="IPR013099">
    <property type="entry name" value="K_chnl_dom"/>
</dbReference>
<evidence type="ECO:0000259" key="10">
    <source>
        <dbReference type="Pfam" id="PF07885"/>
    </source>
</evidence>
<feature type="transmembrane region" description="Helical" evidence="9">
    <location>
        <begin position="257"/>
        <end position="279"/>
    </location>
</feature>
<dbReference type="Gene3D" id="1.10.287.70">
    <property type="match status" value="1"/>
</dbReference>
<comment type="similarity">
    <text evidence="8">Belongs to the two pore domain potassium channel (TC 1.A.1.8) family.</text>
</comment>
<dbReference type="EMBL" id="GEDC01030159">
    <property type="protein sequence ID" value="JAS07139.1"/>
    <property type="molecule type" value="Transcribed_RNA"/>
</dbReference>
<evidence type="ECO:0000256" key="6">
    <source>
        <dbReference type="ARBA" id="ARBA00023136"/>
    </source>
</evidence>
<keyword evidence="4 9" id="KW-1133">Transmembrane helix</keyword>
<dbReference type="GO" id="GO:0030322">
    <property type="term" value="P:stabilization of membrane potential"/>
    <property type="evidence" value="ECO:0007669"/>
    <property type="project" value="TreeGrafter"/>
</dbReference>
<sequence>MGAQSEDDQLIDVEREEPDGSKGQLKSALGHVGLLAALMLYTVVGGLVFRQLEYPSEINRLNEYLKYLKESRISFFNNITSEVQNGKTKSIAQVLNNELDKYEHSIKEAAKGGVWVPISAHENVTSISLAKWNHLEAIFFASTVLTTIGYGNLAPATTSGRVFCIIFALIGIPFTLTVIADLGQLIASVLPPIPDFRGIWGSILSGLFAVGLLLVFISLGAVLFYKWEQWNFSDAFYFCFVTMTTIGFGDIVPSSQHMLLCTIYVLIGLALTSTIIELVRQKYASTWQQLQALAETLGHLSGDQHSGDVQADLKKIMAVISLPKGKKMKDWEKAVQQLTQEFNKPKINTKVVQIIVYETSV</sequence>
<evidence type="ECO:0000256" key="9">
    <source>
        <dbReference type="SAM" id="Phobius"/>
    </source>
</evidence>
<dbReference type="InterPro" id="IPR003280">
    <property type="entry name" value="2pore_dom_K_chnl"/>
</dbReference>
<dbReference type="AlphaFoldDB" id="A0A1B6C1I3"/>
<accession>A0A1B6C1I3</accession>